<keyword evidence="1" id="KW-1133">Transmembrane helix</keyword>
<keyword evidence="4" id="KW-1185">Reference proteome</keyword>
<dbReference type="EMBL" id="JASAOG010000202">
    <property type="protein sequence ID" value="KAK0044225.1"/>
    <property type="molecule type" value="Genomic_DNA"/>
</dbReference>
<dbReference type="InterPro" id="IPR035897">
    <property type="entry name" value="Toll_tir_struct_dom_sf"/>
</dbReference>
<evidence type="ECO:0000256" key="1">
    <source>
        <dbReference type="SAM" id="Phobius"/>
    </source>
</evidence>
<evidence type="ECO:0000259" key="2">
    <source>
        <dbReference type="PROSITE" id="PS50104"/>
    </source>
</evidence>
<feature type="domain" description="TIR" evidence="2">
    <location>
        <begin position="169"/>
        <end position="280"/>
    </location>
</feature>
<organism evidence="3 4">
    <name type="scientific">Biomphalaria pfeifferi</name>
    <name type="common">Bloodfluke planorb</name>
    <name type="synonym">Freshwater snail</name>
    <dbReference type="NCBI Taxonomy" id="112525"/>
    <lineage>
        <taxon>Eukaryota</taxon>
        <taxon>Metazoa</taxon>
        <taxon>Spiralia</taxon>
        <taxon>Lophotrochozoa</taxon>
        <taxon>Mollusca</taxon>
        <taxon>Gastropoda</taxon>
        <taxon>Heterobranchia</taxon>
        <taxon>Euthyneura</taxon>
        <taxon>Panpulmonata</taxon>
        <taxon>Hygrophila</taxon>
        <taxon>Lymnaeoidea</taxon>
        <taxon>Planorbidae</taxon>
        <taxon>Biomphalaria</taxon>
    </lineage>
</organism>
<evidence type="ECO:0000313" key="4">
    <source>
        <dbReference type="Proteomes" id="UP001233172"/>
    </source>
</evidence>
<reference evidence="3" key="1">
    <citation type="journal article" date="2023" name="PLoS Negl. Trop. Dis.">
        <title>A genome sequence for Biomphalaria pfeifferi, the major vector snail for the human-infecting parasite Schistosoma mansoni.</title>
        <authorList>
            <person name="Bu L."/>
            <person name="Lu L."/>
            <person name="Laidemitt M.R."/>
            <person name="Zhang S.M."/>
            <person name="Mutuku M."/>
            <person name="Mkoji G."/>
            <person name="Steinauer M."/>
            <person name="Loker E.S."/>
        </authorList>
    </citation>
    <scope>NUCLEOTIDE SEQUENCE</scope>
    <source>
        <strain evidence="3">KasaAsao</strain>
    </source>
</reference>
<protein>
    <recommendedName>
        <fullName evidence="2">TIR domain-containing protein</fullName>
    </recommendedName>
</protein>
<name>A0AAD8EY32_BIOPF</name>
<dbReference type="SUPFAM" id="SSF52200">
    <property type="entry name" value="Toll/Interleukin receptor TIR domain"/>
    <property type="match status" value="1"/>
</dbReference>
<dbReference type="InterPro" id="IPR000157">
    <property type="entry name" value="TIR_dom"/>
</dbReference>
<dbReference type="PROSITE" id="PS50104">
    <property type="entry name" value="TIR"/>
    <property type="match status" value="1"/>
</dbReference>
<reference evidence="3" key="2">
    <citation type="submission" date="2023-04" db="EMBL/GenBank/DDBJ databases">
        <authorList>
            <person name="Bu L."/>
            <person name="Lu L."/>
            <person name="Laidemitt M.R."/>
            <person name="Zhang S.M."/>
            <person name="Mutuku M."/>
            <person name="Mkoji G."/>
            <person name="Steinauer M."/>
            <person name="Loker E.S."/>
        </authorList>
    </citation>
    <scope>NUCLEOTIDE SEQUENCE</scope>
    <source>
        <strain evidence="3">KasaAsao</strain>
        <tissue evidence="3">Whole Snail</tissue>
    </source>
</reference>
<evidence type="ECO:0000313" key="3">
    <source>
        <dbReference type="EMBL" id="KAK0044225.1"/>
    </source>
</evidence>
<dbReference type="Gene3D" id="3.40.50.10140">
    <property type="entry name" value="Toll/interleukin-1 receptor homology (TIR) domain"/>
    <property type="match status" value="1"/>
</dbReference>
<comment type="caution">
    <text evidence="3">The sequence shown here is derived from an EMBL/GenBank/DDBJ whole genome shotgun (WGS) entry which is preliminary data.</text>
</comment>
<keyword evidence="1" id="KW-0812">Transmembrane</keyword>
<sequence length="280" mass="32064">MCRSNYETDQFKIFRNFVNNRNGKKNRVEIVYPVTHNLLPIFSNPWTSTQTDSFTGTQADAFTENSCLGTDSSAQGCGVFSQLFKSSTESLFFYEHVLLIVSIASVAFSLISIGCVVRQRCVRPLLSAILYFNKTETTFEAANGIPVKKLQSWRRRRRENRMKSETQDPSYQMYLSYDGENEFDSMIAEHLKGTLLSMNISVFDPYKDVQCGHLFLTEEANAVMNRQRFLVIASESYIAHKGIQFDFIQAAIVGQRSRLKDRLLIIKSEECDIDTLYQVP</sequence>
<gene>
    <name evidence="3" type="ORF">Bpfe_026359</name>
</gene>
<feature type="transmembrane region" description="Helical" evidence="1">
    <location>
        <begin position="97"/>
        <end position="117"/>
    </location>
</feature>
<dbReference type="Proteomes" id="UP001233172">
    <property type="component" value="Unassembled WGS sequence"/>
</dbReference>
<proteinExistence type="predicted"/>
<dbReference type="AlphaFoldDB" id="A0AAD8EY32"/>
<keyword evidence="1" id="KW-0472">Membrane</keyword>
<accession>A0AAD8EY32</accession>
<dbReference type="GO" id="GO:0007165">
    <property type="term" value="P:signal transduction"/>
    <property type="evidence" value="ECO:0007669"/>
    <property type="project" value="InterPro"/>
</dbReference>